<comment type="similarity">
    <text evidence="5">Belongs to the YicC/YloC family.</text>
</comment>
<comment type="cofactor">
    <cofactor evidence="1">
        <name>a divalent metal cation</name>
        <dbReference type="ChEBI" id="CHEBI:60240"/>
    </cofactor>
</comment>
<evidence type="ECO:0000256" key="4">
    <source>
        <dbReference type="ARBA" id="ARBA00022801"/>
    </source>
</evidence>
<dbReference type="GO" id="GO:0016787">
    <property type="term" value="F:hydrolase activity"/>
    <property type="evidence" value="ECO:0007669"/>
    <property type="project" value="UniProtKB-KW"/>
</dbReference>
<sequence length="293" mass="34049">MQLHSMTGFGRAEEVWDTWSLRVEVKSVNHRFLEIIPRLPKRYQGLEEKIRRYIRELFKRGRFEIYVQLTGSPPQGQALNVNETLAAQYVAGLKYLKNLFGLTGEVETADLLRMRDVFAPVETEEDLEKLWQELSPVLEKALCELAEMRKKEGAFLGEVLQEQIGHLKRLLTQIEALKEPAFQAAKQRLEERLKLLLHEKGLDPLRLHQEVVILADRTDFTEELDRLRSHLAQFEKTLQGEGPHGRKLDFLIQEMFREINTLSNKAANAQISHLAVEVKCTLEKMREQVQNLE</sequence>
<dbReference type="InterPro" id="IPR005229">
    <property type="entry name" value="YicC/YloC-like"/>
</dbReference>
<evidence type="ECO:0000256" key="2">
    <source>
        <dbReference type="ARBA" id="ARBA00022722"/>
    </source>
</evidence>
<proteinExistence type="inferred from homology"/>
<evidence type="ECO:0000256" key="5">
    <source>
        <dbReference type="ARBA" id="ARBA00035648"/>
    </source>
</evidence>
<dbReference type="InterPro" id="IPR013551">
    <property type="entry name" value="YicC-like_C"/>
</dbReference>
<evidence type="ECO:0000256" key="3">
    <source>
        <dbReference type="ARBA" id="ARBA00022759"/>
    </source>
</evidence>
<keyword evidence="4" id="KW-0378">Hydrolase</keyword>
<dbReference type="Proteomes" id="UP000886101">
    <property type="component" value="Unassembled WGS sequence"/>
</dbReference>
<dbReference type="EMBL" id="DROK01000230">
    <property type="protein sequence ID" value="HHI97752.1"/>
    <property type="molecule type" value="Genomic_DNA"/>
</dbReference>
<feature type="domain" description="Endoribonuclease YicC-like N-terminal" evidence="7">
    <location>
        <begin position="3"/>
        <end position="156"/>
    </location>
</feature>
<feature type="domain" description="Endoribonuclease YicC-like C-terminal" evidence="8">
    <location>
        <begin position="175"/>
        <end position="293"/>
    </location>
</feature>
<keyword evidence="6" id="KW-0175">Coiled coil</keyword>
<protein>
    <submittedName>
        <fullName evidence="9">YicC family protein</fullName>
    </submittedName>
</protein>
<keyword evidence="2" id="KW-0540">Nuclease</keyword>
<dbReference type="InterPro" id="IPR013527">
    <property type="entry name" value="YicC-like_N"/>
</dbReference>
<comment type="caution">
    <text evidence="9">The sequence shown here is derived from an EMBL/GenBank/DDBJ whole genome shotgun (WGS) entry which is preliminary data.</text>
</comment>
<keyword evidence="3" id="KW-0255">Endonuclease</keyword>
<dbReference type="GO" id="GO:0004521">
    <property type="term" value="F:RNA endonuclease activity"/>
    <property type="evidence" value="ECO:0007669"/>
    <property type="project" value="InterPro"/>
</dbReference>
<evidence type="ECO:0000259" key="7">
    <source>
        <dbReference type="Pfam" id="PF03755"/>
    </source>
</evidence>
<dbReference type="Pfam" id="PF08340">
    <property type="entry name" value="YicC-like_C"/>
    <property type="match status" value="1"/>
</dbReference>
<dbReference type="AlphaFoldDB" id="A0A7V5P0R0"/>
<feature type="coiled-coil region" evidence="6">
    <location>
        <begin position="217"/>
        <end position="272"/>
    </location>
</feature>
<reference evidence="9" key="1">
    <citation type="journal article" date="2020" name="mSystems">
        <title>Genome- and Community-Level Interaction Insights into Carbon Utilization and Element Cycling Functions of Hydrothermarchaeota in Hydrothermal Sediment.</title>
        <authorList>
            <person name="Zhou Z."/>
            <person name="Liu Y."/>
            <person name="Xu W."/>
            <person name="Pan J."/>
            <person name="Luo Z.H."/>
            <person name="Li M."/>
        </authorList>
    </citation>
    <scope>NUCLEOTIDE SEQUENCE [LARGE SCALE GENOMIC DNA]</scope>
    <source>
        <strain evidence="9">HyVt-533</strain>
    </source>
</reference>
<evidence type="ECO:0000256" key="1">
    <source>
        <dbReference type="ARBA" id="ARBA00001968"/>
    </source>
</evidence>
<accession>A0A7V5P0R0</accession>
<dbReference type="PANTHER" id="PTHR30636:SF3">
    <property type="entry name" value="UPF0701 PROTEIN YICC"/>
    <property type="match status" value="1"/>
</dbReference>
<organism evidence="9">
    <name type="scientific">Thermodesulfatator atlanticus</name>
    <dbReference type="NCBI Taxonomy" id="501497"/>
    <lineage>
        <taxon>Bacteria</taxon>
        <taxon>Pseudomonadati</taxon>
        <taxon>Thermodesulfobacteriota</taxon>
        <taxon>Thermodesulfobacteria</taxon>
        <taxon>Thermodesulfobacteriales</taxon>
        <taxon>Thermodesulfatatoraceae</taxon>
        <taxon>Thermodesulfatator</taxon>
    </lineage>
</organism>
<dbReference type="NCBIfam" id="TIGR00255">
    <property type="entry name" value="YicC/YloC family endoribonuclease"/>
    <property type="match status" value="1"/>
</dbReference>
<gene>
    <name evidence="9" type="ORF">ENJ96_07850</name>
</gene>
<dbReference type="PANTHER" id="PTHR30636">
    <property type="entry name" value="UPF0701 PROTEIN YICC"/>
    <property type="match status" value="1"/>
</dbReference>
<evidence type="ECO:0000256" key="6">
    <source>
        <dbReference type="SAM" id="Coils"/>
    </source>
</evidence>
<dbReference type="Pfam" id="PF03755">
    <property type="entry name" value="YicC-like_N"/>
    <property type="match status" value="1"/>
</dbReference>
<evidence type="ECO:0000259" key="8">
    <source>
        <dbReference type="Pfam" id="PF08340"/>
    </source>
</evidence>
<name>A0A7V5P0R0_9BACT</name>
<evidence type="ECO:0000313" key="9">
    <source>
        <dbReference type="EMBL" id="HHI97752.1"/>
    </source>
</evidence>